<accession>A0AAD4D1P6</accession>
<evidence type="ECO:0000313" key="4">
    <source>
        <dbReference type="Proteomes" id="UP001194580"/>
    </source>
</evidence>
<comment type="caution">
    <text evidence="3">The sequence shown here is derived from an EMBL/GenBank/DDBJ whole genome shotgun (WGS) entry which is preliminary data.</text>
</comment>
<name>A0AAD4D1P6_9FUNG</name>
<keyword evidence="2" id="KW-0472">Membrane</keyword>
<reference evidence="3" key="1">
    <citation type="journal article" date="2020" name="Fungal Divers.">
        <title>Resolving the Mortierellaceae phylogeny through synthesis of multi-gene phylogenetics and phylogenomics.</title>
        <authorList>
            <person name="Vandepol N."/>
            <person name="Liber J."/>
            <person name="Desiro A."/>
            <person name="Na H."/>
            <person name="Kennedy M."/>
            <person name="Barry K."/>
            <person name="Grigoriev I.V."/>
            <person name="Miller A.N."/>
            <person name="O'Donnell K."/>
            <person name="Stajich J.E."/>
            <person name="Bonito G."/>
        </authorList>
    </citation>
    <scope>NUCLEOTIDE SEQUENCE</scope>
    <source>
        <strain evidence="3">NRRL 28262</strain>
    </source>
</reference>
<feature type="transmembrane region" description="Helical" evidence="2">
    <location>
        <begin position="182"/>
        <end position="201"/>
    </location>
</feature>
<proteinExistence type="predicted"/>
<sequence>MQAEGYPRNSSCPVFKTYQEGHLGEPCAFQGPTSPDGVSIQHYVFGGERHGSTFFGGIYELDSVLKVFTTENQEGRKYLEHILIQNNNASDMAVDRNFQVVGGLNPGQEPFVVALTSAGLYQFNIFGPTAGSMEGPYKVRILDDLNSLPQRVAVRLKIGKLNSYEQYQETLSRKNTKRIVEGTLGALGVMLVVGLLVWWRWRRRRQAKKEKEINDGEQEQVQEEELSDEYSNEKEKSSDPDEGEEDLSLSEGKIEVYSRGIILEDELIPDRTKNWFSDDLIAWTQPQLEGKILSDVQQQDQNRVRELILSRHPRHTFATSAGSSSADADINVKNGRHPRSTTATSAGGSNEDANIKVKKGRS</sequence>
<organism evidence="3 4">
    <name type="scientific">Linnemannia exigua</name>
    <dbReference type="NCBI Taxonomy" id="604196"/>
    <lineage>
        <taxon>Eukaryota</taxon>
        <taxon>Fungi</taxon>
        <taxon>Fungi incertae sedis</taxon>
        <taxon>Mucoromycota</taxon>
        <taxon>Mortierellomycotina</taxon>
        <taxon>Mortierellomycetes</taxon>
        <taxon>Mortierellales</taxon>
        <taxon>Mortierellaceae</taxon>
        <taxon>Linnemannia</taxon>
    </lineage>
</organism>
<feature type="region of interest" description="Disordered" evidence="1">
    <location>
        <begin position="315"/>
        <end position="362"/>
    </location>
</feature>
<dbReference type="Proteomes" id="UP001194580">
    <property type="component" value="Unassembled WGS sequence"/>
</dbReference>
<gene>
    <name evidence="3" type="ORF">BGZ95_005657</name>
</gene>
<feature type="compositionally biased region" description="Low complexity" evidence="1">
    <location>
        <begin position="318"/>
        <end position="329"/>
    </location>
</feature>
<feature type="compositionally biased region" description="Acidic residues" evidence="1">
    <location>
        <begin position="215"/>
        <end position="230"/>
    </location>
</feature>
<dbReference type="EMBL" id="JAAAIL010002611">
    <property type="protein sequence ID" value="KAG0255860.1"/>
    <property type="molecule type" value="Genomic_DNA"/>
</dbReference>
<protein>
    <submittedName>
        <fullName evidence="3">Uncharacterized protein</fullName>
    </submittedName>
</protein>
<evidence type="ECO:0000256" key="1">
    <source>
        <dbReference type="SAM" id="MobiDB-lite"/>
    </source>
</evidence>
<keyword evidence="4" id="KW-1185">Reference proteome</keyword>
<keyword evidence="2" id="KW-0812">Transmembrane</keyword>
<feature type="compositionally biased region" description="Polar residues" evidence="1">
    <location>
        <begin position="340"/>
        <end position="352"/>
    </location>
</feature>
<evidence type="ECO:0000256" key="2">
    <source>
        <dbReference type="SAM" id="Phobius"/>
    </source>
</evidence>
<keyword evidence="2" id="KW-1133">Transmembrane helix</keyword>
<feature type="region of interest" description="Disordered" evidence="1">
    <location>
        <begin position="209"/>
        <end position="250"/>
    </location>
</feature>
<dbReference type="AlphaFoldDB" id="A0AAD4D1P6"/>
<evidence type="ECO:0000313" key="3">
    <source>
        <dbReference type="EMBL" id="KAG0255860.1"/>
    </source>
</evidence>